<dbReference type="PROSITE" id="PS50261">
    <property type="entry name" value="G_PROTEIN_RECEP_F2_4"/>
    <property type="match status" value="1"/>
</dbReference>
<keyword evidence="12" id="KW-1185">Reference proteome</keyword>
<keyword evidence="4 8" id="KW-1133">Transmembrane helix</keyword>
<dbReference type="InterPro" id="IPR051587">
    <property type="entry name" value="Adhesion_GPCR"/>
</dbReference>
<protein>
    <submittedName>
        <fullName evidence="11">Uncharacterized protein</fullName>
    </submittedName>
</protein>
<evidence type="ECO:0000256" key="2">
    <source>
        <dbReference type="ARBA" id="ARBA00007343"/>
    </source>
</evidence>
<dbReference type="InterPro" id="IPR057244">
    <property type="entry name" value="GAIN_B"/>
</dbReference>
<evidence type="ECO:0000313" key="12">
    <source>
        <dbReference type="Proteomes" id="UP000694565"/>
    </source>
</evidence>
<comment type="similarity">
    <text evidence="2">Belongs to the G-protein coupled receptor 2 family. Adhesion G-protein coupled receptor (ADGR) subfamily.</text>
</comment>
<feature type="transmembrane region" description="Helical" evidence="8">
    <location>
        <begin position="376"/>
        <end position="395"/>
    </location>
</feature>
<dbReference type="Pfam" id="PF00002">
    <property type="entry name" value="7tm_2"/>
    <property type="match status" value="1"/>
</dbReference>
<evidence type="ECO:0000259" key="10">
    <source>
        <dbReference type="PROSITE" id="PS50261"/>
    </source>
</evidence>
<dbReference type="InterPro" id="IPR000832">
    <property type="entry name" value="GPCR_2_secretin-like"/>
</dbReference>
<feature type="domain" description="G-protein coupled receptors family 2 profile 2" evidence="10">
    <location>
        <begin position="262"/>
        <end position="518"/>
    </location>
</feature>
<evidence type="ECO:0000256" key="5">
    <source>
        <dbReference type="ARBA" id="ARBA00023136"/>
    </source>
</evidence>
<feature type="transmembrane region" description="Helical" evidence="8">
    <location>
        <begin position="342"/>
        <end position="364"/>
    </location>
</feature>
<dbReference type="Ensembl" id="ENSCLMT00005044412.1">
    <property type="protein sequence ID" value="ENSCLMP00005042871.1"/>
    <property type="gene ID" value="ENSCLMG00005019948.1"/>
</dbReference>
<dbReference type="PANTHER" id="PTHR45813">
    <property type="entry name" value="IG-LIKE DOMAIN-CONTAINING PROTEIN"/>
    <property type="match status" value="1"/>
</dbReference>
<dbReference type="GO" id="GO:0004930">
    <property type="term" value="F:G protein-coupled receptor activity"/>
    <property type="evidence" value="ECO:0007669"/>
    <property type="project" value="InterPro"/>
</dbReference>
<keyword evidence="6" id="KW-1015">Disulfide bond</keyword>
<dbReference type="GO" id="GO:0016020">
    <property type="term" value="C:membrane"/>
    <property type="evidence" value="ECO:0007669"/>
    <property type="project" value="UniProtKB-SubCell"/>
</dbReference>
<dbReference type="GO" id="GO:0007189">
    <property type="term" value="P:adenylate cyclase-activating G protein-coupled receptor signaling pathway"/>
    <property type="evidence" value="ECO:0007669"/>
    <property type="project" value="TreeGrafter"/>
</dbReference>
<evidence type="ECO:0000256" key="3">
    <source>
        <dbReference type="ARBA" id="ARBA00022692"/>
    </source>
</evidence>
<dbReference type="Proteomes" id="UP000694565">
    <property type="component" value="Unplaced"/>
</dbReference>
<reference evidence="11" key="2">
    <citation type="submission" date="2025-09" db="UniProtKB">
        <authorList>
            <consortium name="Ensembl"/>
        </authorList>
    </citation>
    <scope>IDENTIFICATION</scope>
</reference>
<dbReference type="InterPro" id="IPR000203">
    <property type="entry name" value="GPS"/>
</dbReference>
<dbReference type="GeneTree" id="ENSGT00940000154603"/>
<dbReference type="PROSITE" id="PS50221">
    <property type="entry name" value="GAIN_B"/>
    <property type="match status" value="1"/>
</dbReference>
<reference evidence="11" key="1">
    <citation type="submission" date="2025-08" db="UniProtKB">
        <authorList>
            <consortium name="Ensembl"/>
        </authorList>
    </citation>
    <scope>IDENTIFICATION</scope>
</reference>
<feature type="transmembrane region" description="Helical" evidence="8">
    <location>
        <begin position="303"/>
        <end position="322"/>
    </location>
</feature>
<dbReference type="PRINTS" id="PR00249">
    <property type="entry name" value="GPCRSECRETIN"/>
</dbReference>
<proteinExistence type="inferred from homology"/>
<dbReference type="GO" id="GO:0007166">
    <property type="term" value="P:cell surface receptor signaling pathway"/>
    <property type="evidence" value="ECO:0007669"/>
    <property type="project" value="InterPro"/>
</dbReference>
<feature type="transmembrane region" description="Helical" evidence="8">
    <location>
        <begin position="267"/>
        <end position="291"/>
    </location>
</feature>
<evidence type="ECO:0000256" key="4">
    <source>
        <dbReference type="ARBA" id="ARBA00022989"/>
    </source>
</evidence>
<keyword evidence="3 8" id="KW-0812">Transmembrane</keyword>
<dbReference type="InterPro" id="IPR046338">
    <property type="entry name" value="GAIN_dom_sf"/>
</dbReference>
<dbReference type="SMART" id="SM00303">
    <property type="entry name" value="GPS"/>
    <property type="match status" value="1"/>
</dbReference>
<feature type="transmembrane region" description="Helical" evidence="8">
    <location>
        <begin position="421"/>
        <end position="447"/>
    </location>
</feature>
<evidence type="ECO:0000256" key="6">
    <source>
        <dbReference type="ARBA" id="ARBA00023157"/>
    </source>
</evidence>
<feature type="domain" description="GAIN-B" evidence="9">
    <location>
        <begin position="105"/>
        <end position="258"/>
    </location>
</feature>
<evidence type="ECO:0000256" key="7">
    <source>
        <dbReference type="ARBA" id="ARBA00023180"/>
    </source>
</evidence>
<evidence type="ECO:0000313" key="11">
    <source>
        <dbReference type="Ensembl" id="ENSCLMP00005042871.1"/>
    </source>
</evidence>
<dbReference type="Gene3D" id="2.60.220.50">
    <property type="match status" value="1"/>
</dbReference>
<name>A0A8C3AIJ8_CYCLU</name>
<evidence type="ECO:0000256" key="8">
    <source>
        <dbReference type="SAM" id="Phobius"/>
    </source>
</evidence>
<dbReference type="FunFam" id="1.20.1070.10:FF:000058">
    <property type="entry name" value="Adhesion G protein-coupled receptor F5"/>
    <property type="match status" value="1"/>
</dbReference>
<dbReference type="AlphaFoldDB" id="A0A8C3AIJ8"/>
<dbReference type="PANTHER" id="PTHR45813:SF2">
    <property type="entry name" value="ADHESION G-PROTEIN COUPLED RECEPTOR F3"/>
    <property type="match status" value="1"/>
</dbReference>
<keyword evidence="7" id="KW-0325">Glycoprotein</keyword>
<keyword evidence="5 8" id="KW-0472">Membrane</keyword>
<sequence length="567" mass="63816">MNKSWLLLQVVDIGLGSLDDNAAYVFSLFGNVTKNSATINTFANLNTSVQVLSQMSRKIKSMNSEYTADDFLESSSNILEKSLNESWTSEANKGTISLAESYLDSFEDLIQKTNVTRVPKKKNVELAASDCPRGSTCRNTVFDTDVKLVSPDPGSVKTAGFKELENYLPNKDDTYQPNSIVVSVTTERKQSDSVQVQIKFSLNRPRPRNVNMRCVFWDRGARSWSTEGCEWQGASDEGLCVCRHLSSFAVLMSRSPVNIRGLTEVTLVGLSVSVVSLVLTLAIEVIVWSAVVKTDTSYLRHMANVNICLCLLVADCCFLASFNDNNKETWCKIFVALKHFSYLSMFFWMLCLSSMLLHQTVFTLHTMGRKTYLRFSLVLGYVCPLLISVITWFSYNNGAEGEYYSMETCWLCYAGLMKGSIYAFVIPVGIIVFVNVFSMVVVIIKLLNRPMTPEKYNEREKNATITVMRTVILLTPIFGVTWVLGFTHQDPVKYVLLINLLSFPLQGLFILVTTYLADQQVRQFYFFKENFEVNPNNNNNNNKVSCISGSTSVLYCVTLEGENILNI</sequence>
<feature type="transmembrane region" description="Helical" evidence="8">
    <location>
        <begin position="494"/>
        <end position="517"/>
    </location>
</feature>
<comment type="subcellular location">
    <subcellularLocation>
        <location evidence="1">Membrane</location>
        <topology evidence="1">Multi-pass membrane protein</topology>
    </subcellularLocation>
</comment>
<organism evidence="11 12">
    <name type="scientific">Cyclopterus lumpus</name>
    <name type="common">Lumpsucker</name>
    <dbReference type="NCBI Taxonomy" id="8103"/>
    <lineage>
        <taxon>Eukaryota</taxon>
        <taxon>Metazoa</taxon>
        <taxon>Chordata</taxon>
        <taxon>Craniata</taxon>
        <taxon>Vertebrata</taxon>
        <taxon>Euteleostomi</taxon>
        <taxon>Actinopterygii</taxon>
        <taxon>Neopterygii</taxon>
        <taxon>Teleostei</taxon>
        <taxon>Neoteleostei</taxon>
        <taxon>Acanthomorphata</taxon>
        <taxon>Eupercaria</taxon>
        <taxon>Perciformes</taxon>
        <taxon>Cottioidei</taxon>
        <taxon>Cottales</taxon>
        <taxon>Cyclopteridae</taxon>
        <taxon>Cyclopterus</taxon>
    </lineage>
</organism>
<dbReference type="Gene3D" id="1.20.1070.10">
    <property type="entry name" value="Rhodopsin 7-helix transmembrane proteins"/>
    <property type="match status" value="1"/>
</dbReference>
<dbReference type="Pfam" id="PF01825">
    <property type="entry name" value="GPS"/>
    <property type="match status" value="1"/>
</dbReference>
<feature type="transmembrane region" description="Helical" evidence="8">
    <location>
        <begin position="467"/>
        <end position="488"/>
    </location>
</feature>
<evidence type="ECO:0000256" key="1">
    <source>
        <dbReference type="ARBA" id="ARBA00004141"/>
    </source>
</evidence>
<accession>A0A8C3AIJ8</accession>
<evidence type="ECO:0000259" key="9">
    <source>
        <dbReference type="PROSITE" id="PS50221"/>
    </source>
</evidence>
<dbReference type="InterPro" id="IPR017981">
    <property type="entry name" value="GPCR_2-like_7TM"/>
</dbReference>